<dbReference type="SUPFAM" id="SSF52172">
    <property type="entry name" value="CheY-like"/>
    <property type="match status" value="1"/>
</dbReference>
<dbReference type="RefSeq" id="WP_407279820.1">
    <property type="nucleotide sequence ID" value="NZ_CP141259.1"/>
</dbReference>
<keyword evidence="6" id="KW-1133">Transmembrane helix</keyword>
<dbReference type="InterPro" id="IPR035965">
    <property type="entry name" value="PAS-like_dom_sf"/>
</dbReference>
<evidence type="ECO:0000256" key="6">
    <source>
        <dbReference type="SAM" id="Phobius"/>
    </source>
</evidence>
<keyword evidence="4" id="KW-0902">Two-component regulatory system</keyword>
<dbReference type="PANTHER" id="PTHR45339">
    <property type="entry name" value="HYBRID SIGNAL TRANSDUCTION HISTIDINE KINASE J"/>
    <property type="match status" value="1"/>
</dbReference>
<proteinExistence type="predicted"/>
<evidence type="ECO:0000256" key="5">
    <source>
        <dbReference type="PROSITE-ProRule" id="PRU00169"/>
    </source>
</evidence>
<dbReference type="SUPFAM" id="SSF53850">
    <property type="entry name" value="Periplasmic binding protein-like II"/>
    <property type="match status" value="1"/>
</dbReference>
<evidence type="ECO:0000256" key="2">
    <source>
        <dbReference type="ARBA" id="ARBA00012438"/>
    </source>
</evidence>
<dbReference type="CDD" id="cd00130">
    <property type="entry name" value="PAS"/>
    <property type="match status" value="2"/>
</dbReference>
<name>A0ABZ1AN47_AROEV</name>
<feature type="domain" description="Histidine kinase" evidence="8">
    <location>
        <begin position="597"/>
        <end position="818"/>
    </location>
</feature>
<dbReference type="Pfam" id="PF13426">
    <property type="entry name" value="PAS_9"/>
    <property type="match status" value="1"/>
</dbReference>
<dbReference type="CDD" id="cd16922">
    <property type="entry name" value="HATPase_EvgS-ArcB-TorS-like"/>
    <property type="match status" value="1"/>
</dbReference>
<dbReference type="PROSITE" id="PS50113">
    <property type="entry name" value="PAC"/>
    <property type="match status" value="1"/>
</dbReference>
<evidence type="ECO:0000259" key="9">
    <source>
        <dbReference type="PROSITE" id="PS50110"/>
    </source>
</evidence>
<dbReference type="PROSITE" id="PS50109">
    <property type="entry name" value="HIS_KIN"/>
    <property type="match status" value="1"/>
</dbReference>
<feature type="signal peptide" evidence="7">
    <location>
        <begin position="1"/>
        <end position="29"/>
    </location>
</feature>
<dbReference type="Gene3D" id="3.30.450.20">
    <property type="entry name" value="PAS domain"/>
    <property type="match status" value="2"/>
</dbReference>
<dbReference type="EC" id="2.7.13.3" evidence="2"/>
<dbReference type="CDD" id="cd00082">
    <property type="entry name" value="HisKA"/>
    <property type="match status" value="1"/>
</dbReference>
<dbReference type="SUPFAM" id="SSF47384">
    <property type="entry name" value="Homodimeric domain of signal transducing histidine kinase"/>
    <property type="match status" value="1"/>
</dbReference>
<dbReference type="PANTHER" id="PTHR45339:SF1">
    <property type="entry name" value="HYBRID SIGNAL TRANSDUCTION HISTIDINE KINASE J"/>
    <property type="match status" value="1"/>
</dbReference>
<dbReference type="SMART" id="SM00086">
    <property type="entry name" value="PAC"/>
    <property type="match status" value="2"/>
</dbReference>
<protein>
    <recommendedName>
        <fullName evidence="2">histidine kinase</fullName>
        <ecNumber evidence="2">2.7.13.3</ecNumber>
    </recommendedName>
</protein>
<dbReference type="InterPro" id="IPR004358">
    <property type="entry name" value="Sig_transdc_His_kin-like_C"/>
</dbReference>
<keyword evidence="12" id="KW-1185">Reference proteome</keyword>
<dbReference type="SMART" id="SM00091">
    <property type="entry name" value="PAS"/>
    <property type="match status" value="2"/>
</dbReference>
<dbReference type="InterPro" id="IPR001610">
    <property type="entry name" value="PAC"/>
</dbReference>
<evidence type="ECO:0000256" key="4">
    <source>
        <dbReference type="ARBA" id="ARBA00023012"/>
    </source>
</evidence>
<dbReference type="Pfam" id="PF00072">
    <property type="entry name" value="Response_reg"/>
    <property type="match status" value="1"/>
</dbReference>
<dbReference type="SUPFAM" id="SSF55874">
    <property type="entry name" value="ATPase domain of HSP90 chaperone/DNA topoisomerase II/histidine kinase"/>
    <property type="match status" value="1"/>
</dbReference>
<evidence type="ECO:0000259" key="10">
    <source>
        <dbReference type="PROSITE" id="PS50113"/>
    </source>
</evidence>
<keyword evidence="6" id="KW-0472">Membrane</keyword>
<dbReference type="InterPro" id="IPR005467">
    <property type="entry name" value="His_kinase_dom"/>
</dbReference>
<feature type="domain" description="Response regulatory" evidence="9">
    <location>
        <begin position="843"/>
        <end position="959"/>
    </location>
</feature>
<dbReference type="InterPro" id="IPR001789">
    <property type="entry name" value="Sig_transdc_resp-reg_receiver"/>
</dbReference>
<dbReference type="InterPro" id="IPR003594">
    <property type="entry name" value="HATPase_dom"/>
</dbReference>
<dbReference type="InterPro" id="IPR001638">
    <property type="entry name" value="Solute-binding_3/MltF_N"/>
</dbReference>
<dbReference type="CDD" id="cd13706">
    <property type="entry name" value="PBP2_HisK_like_1"/>
    <property type="match status" value="1"/>
</dbReference>
<evidence type="ECO:0000256" key="1">
    <source>
        <dbReference type="ARBA" id="ARBA00000085"/>
    </source>
</evidence>
<dbReference type="InterPro" id="IPR036890">
    <property type="entry name" value="HATPase_C_sf"/>
</dbReference>
<organism evidence="11 12">
    <name type="scientific">Aromatoleum evansii</name>
    <name type="common">Azoarcus evansii</name>
    <dbReference type="NCBI Taxonomy" id="59406"/>
    <lineage>
        <taxon>Bacteria</taxon>
        <taxon>Pseudomonadati</taxon>
        <taxon>Pseudomonadota</taxon>
        <taxon>Betaproteobacteria</taxon>
        <taxon>Rhodocyclales</taxon>
        <taxon>Rhodocyclaceae</taxon>
        <taxon>Aromatoleum</taxon>
    </lineage>
</organism>
<dbReference type="SMART" id="SM00062">
    <property type="entry name" value="PBPb"/>
    <property type="match status" value="1"/>
</dbReference>
<feature type="chain" id="PRO_5045191308" description="histidine kinase" evidence="7">
    <location>
        <begin position="30"/>
        <end position="1056"/>
    </location>
</feature>
<reference evidence="11 12" key="1">
    <citation type="submission" date="2023-12" db="EMBL/GenBank/DDBJ databases">
        <title>A. evansii MAY27, complete genome.</title>
        <authorList>
            <person name="Wang Y."/>
        </authorList>
    </citation>
    <scope>NUCLEOTIDE SEQUENCE [LARGE SCALE GENOMIC DNA]</scope>
    <source>
        <strain evidence="11 12">MAY27</strain>
    </source>
</reference>
<keyword evidence="7" id="KW-0732">Signal</keyword>
<dbReference type="PROSITE" id="PS50110">
    <property type="entry name" value="RESPONSE_REGULATORY"/>
    <property type="match status" value="1"/>
</dbReference>
<dbReference type="Gene3D" id="3.40.50.2300">
    <property type="match status" value="1"/>
</dbReference>
<dbReference type="Gene3D" id="3.30.565.10">
    <property type="entry name" value="Histidine kinase-like ATPase, C-terminal domain"/>
    <property type="match status" value="1"/>
</dbReference>
<dbReference type="Pfam" id="PF02518">
    <property type="entry name" value="HATPase_c"/>
    <property type="match status" value="1"/>
</dbReference>
<gene>
    <name evidence="11" type="ORF">U5817_04250</name>
</gene>
<dbReference type="Gene3D" id="1.10.287.130">
    <property type="match status" value="1"/>
</dbReference>
<dbReference type="SMART" id="SM00448">
    <property type="entry name" value="REC"/>
    <property type="match status" value="1"/>
</dbReference>
<sequence>MSGFLSLRRLVLLAAAFLAVLLAAGASHAQPRAEPRVLRVVSDYNYPPFLFLDPAGAPTGYLVDYWRLWEQKTGVKVELQAIQWSEAQRSLLEGEADVIDMIFRTPAREPLYEFSPPYAKVPVGVYADESIQGIHDVAGLRGFMVGVMAGDACIEELGRQGVDKFREYPDYARLIVGALAGEVRLFCLDEYPANYYLYRNEAQQLFPKVFTLYEGRFHRAVKKGNVEALRLVERGIAAISAEEDAALRAKWMPPPAVEYGRYLRYLAAALIVLALAALGLIVWLRALRRAVARRTAELEASEARFRRLFEETQQGVTLIEDGRIVAANKASLKMLRMERLDQVLGRSPADISPVLQPDGQPSAAKAAEIIARTLAEGSSRFEWLHLRANGETFPAEVLLTVIPEGERMLLHAAWSDISAQKEAEREVQRYRERLETLVAERTAELAAATDSLKAAIDEQQAIFDTTSSGIALIRDRVLVRCNRRLHEMLGWPPGAMAGQSTAIWYPDEAACEAGGGEVYETIWQGRPHRREQQLMRRDGSLFWARLTGIAVDVHDRSKGTVWVIDDISAEHAVLENMECARALAEEAANAKSAFLANMSHEMRTPLNVIIGITHLVLKGDLAAQQRGLLEKVQASSKHLLGIINDVLDLSKMEAGKLTPEHIDVDLPGLVGEVGAQIADKAKGKGLDLVIELAPDVPTFVLGDPLRISQVLLNYANNAVKFTERGRIVLRTRVQHAMHDELELRFEVSDTGIGIAEEQRSRLFRSFEQADSSITRKYGGTGLGLAISKRLAELMGGAVGVDSAPGGGSTFWFTCKVGVSRRASSPPVPSPALPASGAVVAGARVLLVEDNELNREVVAALLRDSGVEVGFAEDGAEALRRAQEQVWQLVLMDMQMPVMDGITATREMRKLPGLQGLPIVALTASAMPGDRERCLAAGMNDYLTKPVDPTRLQEALQRWIGPQTAVRSPTSPSQPVPPATAGVAQTAAVDTAARELCRAVLDRLAADDFASVALLESNAADLRAALGGSFDAVLQAARSFDFAGARDRLEVAIAEAG</sequence>
<dbReference type="Pfam" id="PF00512">
    <property type="entry name" value="HisKA"/>
    <property type="match status" value="1"/>
</dbReference>
<feature type="transmembrane region" description="Helical" evidence="6">
    <location>
        <begin position="262"/>
        <end position="284"/>
    </location>
</feature>
<accession>A0ABZ1AN47</accession>
<dbReference type="Proteomes" id="UP001626593">
    <property type="component" value="Chromosome"/>
</dbReference>
<dbReference type="Pfam" id="PF13188">
    <property type="entry name" value="PAS_8"/>
    <property type="match status" value="1"/>
</dbReference>
<keyword evidence="3 5" id="KW-0597">Phosphoprotein</keyword>
<dbReference type="SMART" id="SM00387">
    <property type="entry name" value="HATPase_c"/>
    <property type="match status" value="1"/>
</dbReference>
<dbReference type="InterPro" id="IPR000700">
    <property type="entry name" value="PAS-assoc_C"/>
</dbReference>
<evidence type="ECO:0000256" key="7">
    <source>
        <dbReference type="SAM" id="SignalP"/>
    </source>
</evidence>
<dbReference type="SUPFAM" id="SSF55785">
    <property type="entry name" value="PYP-like sensor domain (PAS domain)"/>
    <property type="match status" value="2"/>
</dbReference>
<feature type="modified residue" description="4-aspartylphosphate" evidence="5">
    <location>
        <position position="892"/>
    </location>
</feature>
<dbReference type="InterPro" id="IPR011006">
    <property type="entry name" value="CheY-like_superfamily"/>
</dbReference>
<comment type="catalytic activity">
    <reaction evidence="1">
        <text>ATP + protein L-histidine = ADP + protein N-phospho-L-histidine.</text>
        <dbReference type="EC" id="2.7.13.3"/>
    </reaction>
</comment>
<dbReference type="InterPro" id="IPR003661">
    <property type="entry name" value="HisK_dim/P_dom"/>
</dbReference>
<evidence type="ECO:0000313" key="12">
    <source>
        <dbReference type="Proteomes" id="UP001626593"/>
    </source>
</evidence>
<dbReference type="SMART" id="SM00388">
    <property type="entry name" value="HisKA"/>
    <property type="match status" value="1"/>
</dbReference>
<dbReference type="Pfam" id="PF00497">
    <property type="entry name" value="SBP_bac_3"/>
    <property type="match status" value="1"/>
</dbReference>
<keyword evidence="6" id="KW-0812">Transmembrane</keyword>
<evidence type="ECO:0000259" key="8">
    <source>
        <dbReference type="PROSITE" id="PS50109"/>
    </source>
</evidence>
<dbReference type="EMBL" id="CP141259">
    <property type="protein sequence ID" value="WRL47275.1"/>
    <property type="molecule type" value="Genomic_DNA"/>
</dbReference>
<dbReference type="NCBIfam" id="TIGR00229">
    <property type="entry name" value="sensory_box"/>
    <property type="match status" value="2"/>
</dbReference>
<dbReference type="PRINTS" id="PR00344">
    <property type="entry name" value="BCTRLSENSOR"/>
</dbReference>
<evidence type="ECO:0000313" key="11">
    <source>
        <dbReference type="EMBL" id="WRL47275.1"/>
    </source>
</evidence>
<feature type="domain" description="PAC" evidence="10">
    <location>
        <begin position="528"/>
        <end position="579"/>
    </location>
</feature>
<dbReference type="InterPro" id="IPR000014">
    <property type="entry name" value="PAS"/>
</dbReference>
<dbReference type="InterPro" id="IPR036097">
    <property type="entry name" value="HisK_dim/P_sf"/>
</dbReference>
<dbReference type="Gene3D" id="3.40.190.10">
    <property type="entry name" value="Periplasmic binding protein-like II"/>
    <property type="match status" value="2"/>
</dbReference>
<evidence type="ECO:0000256" key="3">
    <source>
        <dbReference type="ARBA" id="ARBA00022553"/>
    </source>
</evidence>
<dbReference type="CDD" id="cd17546">
    <property type="entry name" value="REC_hyHK_CKI1_RcsC-like"/>
    <property type="match status" value="1"/>
</dbReference>